<dbReference type="STRING" id="1182545.A0A072PHU7"/>
<keyword evidence="14" id="KW-1185">Reference proteome</keyword>
<evidence type="ECO:0000256" key="4">
    <source>
        <dbReference type="ARBA" id="ARBA00017143"/>
    </source>
</evidence>
<dbReference type="GO" id="GO:0005730">
    <property type="term" value="C:nucleolus"/>
    <property type="evidence" value="ECO:0007669"/>
    <property type="project" value="UniProtKB-SubCell"/>
</dbReference>
<feature type="compositionally biased region" description="Basic and acidic residues" evidence="11">
    <location>
        <begin position="4087"/>
        <end position="4103"/>
    </location>
</feature>
<evidence type="ECO:0000256" key="10">
    <source>
        <dbReference type="PIRNR" id="PIRNR010340"/>
    </source>
</evidence>
<feature type="domain" description="VWFA" evidence="12">
    <location>
        <begin position="4634"/>
        <end position="4842"/>
    </location>
</feature>
<dbReference type="FunFam" id="3.40.50.300:FF:000582">
    <property type="entry name" value="Midasin"/>
    <property type="match status" value="1"/>
</dbReference>
<dbReference type="SUPFAM" id="SSF52540">
    <property type="entry name" value="P-loop containing nucleoside triphosphate hydrolases"/>
    <property type="match status" value="6"/>
</dbReference>
<dbReference type="InterPro" id="IPR040848">
    <property type="entry name" value="AAA_lid_7"/>
</dbReference>
<dbReference type="PANTHER" id="PTHR48103:SF2">
    <property type="entry name" value="MIDASIN"/>
    <property type="match status" value="1"/>
</dbReference>
<feature type="compositionally biased region" description="Acidic residues" evidence="11">
    <location>
        <begin position="4290"/>
        <end position="4302"/>
    </location>
</feature>
<dbReference type="EMBL" id="AMGV01000003">
    <property type="protein sequence ID" value="KEF59451.1"/>
    <property type="molecule type" value="Genomic_DNA"/>
</dbReference>
<dbReference type="FunFam" id="3.40.50.300:FF:000142">
    <property type="entry name" value="Midasin"/>
    <property type="match status" value="1"/>
</dbReference>
<dbReference type="PROSITE" id="PS50234">
    <property type="entry name" value="VWFA"/>
    <property type="match status" value="1"/>
</dbReference>
<evidence type="ECO:0000256" key="5">
    <source>
        <dbReference type="ARBA" id="ARBA00022553"/>
    </source>
</evidence>
<dbReference type="Gene3D" id="3.40.50.300">
    <property type="entry name" value="P-loop containing nucleotide triphosphate hydrolases"/>
    <property type="match status" value="6"/>
</dbReference>
<dbReference type="InterPro" id="IPR041190">
    <property type="entry name" value="Midasin_AAA_lid_5"/>
</dbReference>
<dbReference type="PANTHER" id="PTHR48103">
    <property type="entry name" value="MIDASIN-RELATED"/>
    <property type="match status" value="1"/>
</dbReference>
<evidence type="ECO:0000313" key="14">
    <source>
        <dbReference type="Proteomes" id="UP000027920"/>
    </source>
</evidence>
<feature type="compositionally biased region" description="Acidic residues" evidence="11">
    <location>
        <begin position="4213"/>
        <end position="4223"/>
    </location>
</feature>
<dbReference type="InterPro" id="IPR003593">
    <property type="entry name" value="AAA+_ATPase"/>
</dbReference>
<feature type="compositionally biased region" description="Acidic residues" evidence="11">
    <location>
        <begin position="4104"/>
        <end position="4129"/>
    </location>
</feature>
<dbReference type="FunFam" id="3.40.50.300:FF:000712">
    <property type="entry name" value="Midasin"/>
    <property type="match status" value="1"/>
</dbReference>
<dbReference type="VEuPathDB" id="FungiDB:A1O9_04295"/>
<sequence>MEDIAVYCSWANAQLEDSTSFLKVLPTEIRSQIVRSTGSQYFSHLAQATKLPQYSDVLSPLYTPLLPELAARWTAPAKLGSNLHEEILTLATLARLLPVAAYLKHHVQTTLEAKQLKTLFETAGGEVLPVEDEDLSLLLIALFRLLSHDRDVLSPAVGPSFFSLLLNHASLSVRYVSVQCLCLYMHFADAFSEKLVGQYVGTDAILGPWEGRTIDFRVLKLWEEKRWRDLDGAISHIQERWQNDHATSAATSITLSTTSPNTASVGGVLVPRMGELEIPMSTFVQTPTSRRNLSQVGKYLLQKTPLLLTGEAGSGKTSLVREAARLLNKLSTMITLHLNEQTDAKSLLGLYTSSADGETFSWRPGVLTKAMQQGRWVLIEDIDRAPAEVMGVLRPILESGELFIVGRKERIIPAEGFHILATMRTSGGRRRTPNSRYSWLFNPRLWNTIETATYEPAEIESLLHARHPEAESFIPTILRVHQHVCRMYEDEPRLKALQSRKPSLRDLLVWSRRVVRRLASHSPRAASASASASIPQRLKVDIFKDAVDIYAGYLNDELLHDMVASCVAQEMDISPQQMQHSLLEEVSITSSKASEILIVGRNALKKVVGGRTQVRNHSFALTASAQRALDRISASVSHSEPCLLVGETGVGKTSLVQHIASLVGQKLTVVNLSQQSEASDLLGGLKPVTTRSLILPLVDKFNALFEDTFSTKRNEKFQLAISKAVAKQNWLRLSTLWREAIQLASESLRSSSEPSTPEGSIHANKKRKLANPKYDDLRSRWSSFSENFLQIQAQIERSDKNQIFSFVEGRLVQAVRDGEWLLLDEINLASPDTLDAIISLLHNGDDEKPSLLLAESGKIESVTANPNFRVFAAMNPATDTGKKDLSLALRSRFAEIFVHSGDSNLEDLTKIVQIYLGPLLDVDKRAALDLARAYIALKGLNQEHRLTDGAGEIPHFSIRSLVRCLMYIQKHSPSHSLRRAMYEGFAMSFFTVLSRASEALSSDFLEQHLLSNVKNRKSFFNQQPKFPPGGEEFVAFRHHLVKKGPISPDFQPHYIRTPSVERNLLNLARAASMRSFPILLQGPTSAGKTSMVEYLCKLSGNKFMRINNHEHTDLQEYLGSYVSGTDGKLQYREGVLVDALRQGHWIVLDELNLAPSDVLEALNRLLDDNRELLIPETQELVHPHPNFMLFATQNPAGLYGGRKRLSRAFRNRFLELHFDDIPEDELETILRERAQLPPSYCSQIVAVYKKLSLQRQSSRLFEQRNSFATLRDLFRWAARPADDRQKLACHGFMLLAERVRDAAERNIVKKTIEETMKVVIDEDVLYSLSAVPSSVQSVGTIVWTSAMRRLFVLVSEALKNNEPVLLVGETGCGKTQICQVIAEAFRRPLNIYNAHSNTETGDLIGSQRPIRNRSELAELVCNNWASLVASEEHELDQKSLAVDDIAARFANLPKSNYDQEAVERLRTSLGAYQSLFAWGDGSLVRSMKTGEHFLLDEISLADDSVLERLNSVLEPSRSILLAEKGSVDNFVIAHPSFQFLATMNPGGDYGKRELSAALRNRLTEIWVPPLSQEADILPVVENKLSPDVKHFAVVMLKFALWFRGMFHNTSSTVIPLRDLLAWAVFVNGAAGIGEELALVHGAFMVYIDSIGANPAGMTSINSSDLNVSRVKCLQHLQSLVEIDVNKVYRDTPVLSAGDQVLHVGSFSIPRNIDSSKSTPNLVFNAPTTLQNTMRIVRALQMSRPILLEGSPGVGKTAIFTALAQASGKSFTRINLSDQTDLMDLFGADAPSEDEEMGRFSWRNGPLLDAMQLGGWVLLDEMNLASQSVLEGLNACLDHRQEAYIAELDKSFTCHPEFTLFAAQNPHHQGGGRKGLPASFVNRFTVVYADSFTPEDLLCICQRKFPEISTHDLETIIATIAKTEAAVSRVASFNHGAPWEMNLRDTNRWLQLCVEQPTLDPLSHFGSVVAARFRTPAQKTLCSEICQQMPSSIASESFYTNISTNVLQIGTAFLQRDDVFQHTTGIHSTIPSALLPAAKSMITAINHNWPLIITGPVGSGKTSLIRSIAAYAGANLAEFSMNADVDTMDLIGGFEQYDPRRGVVEILRKTEATLRAHIAHAANSEVGNAAAKFLTLWATFQSPSLRDSDLLSALSTLTSVSPHFTEIEKEFSDFLMFSGNTKSKSQFVWNDGILVDALKNGSWLVLDNANLCNPSVLDRLNSLLEPDGCLTISEQHGGAKGGRVVKPHKNFRIFMTVDPRFGELSRAMRNRSLEVSLPNEAQEVGNPSLIQYPYAAACHRLRYFFSSVNSGSSPRVIEATIDNLSVSEAALTASETVHLPGLEENKQLCTDLWCMTYSNNSENVCNIFDMESAPTGSFLPQLLTMNEPWTALVGSQKGLPSAELITRTWFMVRRKTIIATKLSLAQSHAQAFPAKDLTLFEKSLTVTDTNTPHPTPAVGPFAHFLMLTLQRALDGGLKGQADVTLVESVERILGFVECLMDLFSTKFLDYSQFYGHLQMGLDIGKSLQAHVSTSSLRQLASLFGEGLELLLKHNRLELRTGFSLQTMWKSFRPMVAATASQLSAQLTLEDLITRFDGACRNLELSRAQLSVLRSRLLQTYVSILDSEQPEADLVALGDAVKGIEQQAHRGFPIRGKFEQAFDYIYQIMSSDTRLITADEMRAMVPFSPIAQTHLPPLGNQLLQCKHLSQLASMRASLLSSQASIGLQLLTQLTNIYHQPLGLLEHATEEAAQLIKAIASHTPVLKDSLSLIIENLRAIVTAIMLAHQDLLTAEAQACFLEQGAFGLSQLSKLASDCVVLGKDGNRSFEKQYLDHIHPAVMLLNAEQGIRLEQVRASLIHVSIAGLILMVPQRVFDPATYSSLLVQFHDRRASELTARIDGQRQFHKQNMGQATSLVIRILEKELDNLESAPTAPQIFRPKSSELARLQELFARLAQLLLKDLSASGLHERGSNQQLKVNMWSIVDRLEKAHRAYDDFVKPITWFAKCLLLGLEIDTHKDERLGKAGTTHEIITHTPLLSFSPEKVQLWEGIEISAATAPLKLHWLEHNALSTILAQMERSVRNVEPLQMFICVLDTFYTEWKIRLSQDQLEAAAQSRYYSYRGDDEMAQELDDRELRQLFPDYHEPPVETEGNAKIYDPRATAIRVAQLHQKTYKVSNMDQHDAMRGYIRSAFEYLGQFKDNQANVSTVSFIDMLPAILWHMENKTAEFSGNARSDAINIYVDFDVAESRKLFILVRQIQARFYNIQDQWPEHAVPGDVITSCDDILHLNISEPVAKLLVKTEKLFEVATQWQSVAAREWSVAPLIDQLTTLIISWRRLELLSWSRLLDEEQKKHEENAQAWYFVAYEAVIYNSIRIQTEVKSIQTYCEDLVRTLEEFLKTATLGQYSSRLALLNTLCQTLRDAAQHENHLLDISASVSTVIEHYDRYTPSISDSLQMGRAELEKALKEQIQLASWKDTNITALRDSARRSHLKLFRIVKKYRDLLNQPITTLKSDPDGSPDEVKKFRNIKPIIELGQQERISSAVQTCASTIPDWGSRPERLTNPLGSIKSMERVYHATISDFDAHIELAAFRIDLISNIKELRTQTPANSTDENSSLVRHLQERKRRFFAETLRNLAQMGIRRNLPVSELEKQSTKAGVLVSVFVDPMSELYDPACVKFHELLDVMADARSARKEHSDDLTEGEISRGLGLLEGLLLVSINQRQHLGSAVKDWTNLQKASSKLRSLGFIAPDELLVSTNSSHSARRLTQHLTWFSEILTFTSTILAFQAKHANLQIDELITAMEGHSSLFRELRSKLPRLPQPLSSHTAQSLYDECFDSLHRFGLLLKEWLAREPRIEFLLEKLIPWTIAVPKMMDVTQNGVKELSLQEFDQKIRDLMDKIFVALQMLQVVKGNMPTSVEDANWLVKSNRAAFQTHESMHVGIIAAAAHDIFASLQYVHPDELAAASSLLLVASPIIEQYFEILGDLIRRQTAVHIETCRLAIQLAVSFTALAREGFCRPSDPSNGEEQSGKLESGTGLGEGEGAEDISKDVGDDEDLSELAQAEGQDKNDGEIENAEDAVDMGNDDLKGETGDNEEQKSDEEKDDDRSEPEEGDDMDEETGSVDDLDPSAVDEKMWDDMKKESEQDKELKNDKAKGSKTEDQTATDGEKAEGEDLESADGAEEIDKEEEDDDGEGAERPEAQNMDPHPEDEQALDLPEELDLAGGEETKDDDISDDGMNDLSDIEDSKDELQQEDNQVEAEDKQVEDEEDEDELADEGDREGTAHDDEIVEDQPDDDRPDEQDTREADVPHEVDQSAGGETGAANEPQETLQQEQNVQGVNQSEKQIDPQQAQPGKAPENEEQGNSGKGAPEHGAGHMDTIERQQVESLRKLADVLDQWHRRREILPASDETQPKEKDEDIDMADMDFEHVNNEIDAETQALGAAAPEQAQNLDQGKAVEDDNMSIDEDIDIHGAVEPEEQENVADRFNRVQAQQAPSEVREAGAFMPSVNHNRDRYSSQQEDADAASEDLTPDIEHLDIGQQEHGATSPLTSSADATQLWNHCSTTTHQFSLVLTEQLRLILSPTTATKLRGDFRTGKRLNLKRIIPYIASGYKRDKIWMRRSVPSKRNYQIMVAVDDSKSMAESGADILAFETLSLLTKSLSMLEAGEMCVVGFGDEEHIRVAHAFGTPFSPADSGVNIFQSFSFQQRGTNVKNLIKESIQLFRDARVKGHTASEDLWQLQLILSDGHCSDHAGISRLVRQAQQEKIIIVFVIVDAGEESILDLKEAVFEQDPASSSGPGAVSEMRVRTKRYLEDFPFPYYLVVRDVRDLPGVLATALKGWFGSVVDVQV</sequence>
<dbReference type="GO" id="GO:0030687">
    <property type="term" value="C:preribosome, large subunit precursor"/>
    <property type="evidence" value="ECO:0007669"/>
    <property type="project" value="TreeGrafter"/>
</dbReference>
<dbReference type="Pfam" id="PF17865">
    <property type="entry name" value="AAA_lid_5"/>
    <property type="match status" value="1"/>
</dbReference>
<feature type="compositionally biased region" description="Low complexity" evidence="11">
    <location>
        <begin position="748"/>
        <end position="758"/>
    </location>
</feature>
<dbReference type="Pfam" id="PF07728">
    <property type="entry name" value="AAA_5"/>
    <property type="match status" value="8"/>
</dbReference>
<dbReference type="SMART" id="SM00382">
    <property type="entry name" value="AAA"/>
    <property type="match status" value="6"/>
</dbReference>
<dbReference type="CDD" id="cd00009">
    <property type="entry name" value="AAA"/>
    <property type="match status" value="2"/>
</dbReference>
<comment type="subcellular location">
    <subcellularLocation>
        <location evidence="1">Nucleus</location>
        <location evidence="1">Nucleolus</location>
    </subcellularLocation>
    <subcellularLocation>
        <location evidence="2">Nucleus</location>
        <location evidence="2">Nucleoplasm</location>
    </subcellularLocation>
</comment>
<dbReference type="InterPro" id="IPR012099">
    <property type="entry name" value="Midasin"/>
</dbReference>
<comment type="function">
    <text evidence="10">Nuclear chaperone required for maturation and nuclear export of pre-60S ribosome subunits.</text>
</comment>
<feature type="region of interest" description="Disordered" evidence="11">
    <location>
        <begin position="4021"/>
        <end position="4388"/>
    </location>
</feature>
<gene>
    <name evidence="13" type="ORF">A1O9_04295</name>
</gene>
<evidence type="ECO:0000313" key="13">
    <source>
        <dbReference type="EMBL" id="KEF59451.1"/>
    </source>
</evidence>
<dbReference type="Proteomes" id="UP000027920">
    <property type="component" value="Unassembled WGS sequence"/>
</dbReference>
<keyword evidence="8 10" id="KW-0143">Chaperone</keyword>
<organism evidence="13 14">
    <name type="scientific">Exophiala aquamarina CBS 119918</name>
    <dbReference type="NCBI Taxonomy" id="1182545"/>
    <lineage>
        <taxon>Eukaryota</taxon>
        <taxon>Fungi</taxon>
        <taxon>Dikarya</taxon>
        <taxon>Ascomycota</taxon>
        <taxon>Pezizomycotina</taxon>
        <taxon>Eurotiomycetes</taxon>
        <taxon>Chaetothyriomycetidae</taxon>
        <taxon>Chaetothyriales</taxon>
        <taxon>Herpotrichiellaceae</taxon>
        <taxon>Exophiala</taxon>
    </lineage>
</organism>
<feature type="compositionally biased region" description="Acidic residues" evidence="11">
    <location>
        <begin position="4074"/>
        <end position="4086"/>
    </location>
</feature>
<dbReference type="GeneID" id="25279228"/>
<keyword evidence="9 10" id="KW-0539">Nucleus</keyword>
<keyword evidence="6 10" id="KW-0547">Nucleotide-binding</keyword>
<dbReference type="InterPro" id="IPR048617">
    <property type="entry name" value="MDN1_AAA_lid_4"/>
</dbReference>
<comment type="caution">
    <text evidence="13">The sequence shown here is derived from an EMBL/GenBank/DDBJ whole genome shotgun (WGS) entry which is preliminary data.</text>
</comment>
<dbReference type="FunFam" id="3.40.50.300:FF:001368">
    <property type="entry name" value="Midasin"/>
    <property type="match status" value="1"/>
</dbReference>
<feature type="compositionally biased region" description="Basic and acidic residues" evidence="11">
    <location>
        <begin position="4372"/>
        <end position="4388"/>
    </location>
</feature>
<evidence type="ECO:0000256" key="6">
    <source>
        <dbReference type="ARBA" id="ARBA00022741"/>
    </source>
</evidence>
<feature type="region of interest" description="Disordered" evidence="11">
    <location>
        <begin position="4512"/>
        <end position="4531"/>
    </location>
</feature>
<evidence type="ECO:0000256" key="8">
    <source>
        <dbReference type="ARBA" id="ARBA00023186"/>
    </source>
</evidence>
<dbReference type="InterPro" id="IPR011704">
    <property type="entry name" value="ATPase_dyneun-rel_AAA"/>
</dbReference>
<dbReference type="InterPro" id="IPR036465">
    <property type="entry name" value="vWFA_dom_sf"/>
</dbReference>
<evidence type="ECO:0000256" key="1">
    <source>
        <dbReference type="ARBA" id="ARBA00004604"/>
    </source>
</evidence>
<dbReference type="InterPro" id="IPR002035">
    <property type="entry name" value="VWF_A"/>
</dbReference>
<feature type="compositionally biased region" description="Acidic residues" evidence="11">
    <location>
        <begin position="4230"/>
        <end position="4281"/>
    </location>
</feature>
<dbReference type="SUPFAM" id="SSF53300">
    <property type="entry name" value="vWA-like"/>
    <property type="match status" value="1"/>
</dbReference>
<accession>A0A072PHU7</accession>
<dbReference type="GO" id="GO:0000027">
    <property type="term" value="P:ribosomal large subunit assembly"/>
    <property type="evidence" value="ECO:0007669"/>
    <property type="project" value="InterPro"/>
</dbReference>
<feature type="region of interest" description="Disordered" evidence="11">
    <location>
        <begin position="748"/>
        <end position="767"/>
    </location>
</feature>
<dbReference type="Pfam" id="PF21108">
    <property type="entry name" value="MDN1_4th"/>
    <property type="match status" value="1"/>
</dbReference>
<evidence type="ECO:0000256" key="11">
    <source>
        <dbReference type="SAM" id="MobiDB-lite"/>
    </source>
</evidence>
<evidence type="ECO:0000256" key="2">
    <source>
        <dbReference type="ARBA" id="ARBA00004642"/>
    </source>
</evidence>
<dbReference type="GO" id="GO:0000055">
    <property type="term" value="P:ribosomal large subunit export from nucleus"/>
    <property type="evidence" value="ECO:0007669"/>
    <property type="project" value="TreeGrafter"/>
</dbReference>
<dbReference type="GO" id="GO:0005654">
    <property type="term" value="C:nucleoplasm"/>
    <property type="evidence" value="ECO:0007669"/>
    <property type="project" value="UniProtKB-SubCell"/>
</dbReference>
<dbReference type="HOGENOM" id="CLU_000050_0_2_1"/>
<dbReference type="PIRSF" id="PIRSF010340">
    <property type="entry name" value="Midasin"/>
    <property type="match status" value="1"/>
</dbReference>
<keyword evidence="7 10" id="KW-0067">ATP-binding</keyword>
<protein>
    <recommendedName>
        <fullName evidence="4 10">Midasin</fullName>
    </recommendedName>
</protein>
<feature type="compositionally biased region" description="Acidic residues" evidence="11">
    <location>
        <begin position="4175"/>
        <end position="4196"/>
    </location>
</feature>
<dbReference type="InterPro" id="IPR027417">
    <property type="entry name" value="P-loop_NTPase"/>
</dbReference>
<feature type="compositionally biased region" description="Basic and acidic residues" evidence="11">
    <location>
        <begin position="4197"/>
        <end position="4212"/>
    </location>
</feature>
<proteinExistence type="inferred from homology"/>
<feature type="compositionally biased region" description="Basic and acidic residues" evidence="11">
    <location>
        <begin position="4133"/>
        <end position="4174"/>
    </location>
</feature>
<dbReference type="GO" id="GO:0005524">
    <property type="term" value="F:ATP binding"/>
    <property type="evidence" value="ECO:0007669"/>
    <property type="project" value="UniProtKB-KW"/>
</dbReference>
<feature type="compositionally biased region" description="Basic and acidic residues" evidence="11">
    <location>
        <begin position="4303"/>
        <end position="4316"/>
    </location>
</feature>
<comment type="similarity">
    <text evidence="3 10">Belongs to the midasin family.</text>
</comment>
<feature type="compositionally biased region" description="Polar residues" evidence="11">
    <location>
        <begin position="4329"/>
        <end position="4355"/>
    </location>
</feature>
<evidence type="ECO:0000259" key="12">
    <source>
        <dbReference type="PROSITE" id="PS50234"/>
    </source>
</evidence>
<dbReference type="RefSeq" id="XP_013262041.1">
    <property type="nucleotide sequence ID" value="XM_013406587.1"/>
</dbReference>
<keyword evidence="5" id="KW-0597">Phosphoprotein</keyword>
<dbReference type="GO" id="GO:0016887">
    <property type="term" value="F:ATP hydrolysis activity"/>
    <property type="evidence" value="ECO:0007669"/>
    <property type="project" value="InterPro"/>
</dbReference>
<feature type="region of interest" description="Disordered" evidence="11">
    <location>
        <begin position="4404"/>
        <end position="4423"/>
    </location>
</feature>
<evidence type="ECO:0000256" key="7">
    <source>
        <dbReference type="ARBA" id="ARBA00022840"/>
    </source>
</evidence>
<dbReference type="Pfam" id="PF17867">
    <property type="entry name" value="AAA_lid_7"/>
    <property type="match status" value="3"/>
</dbReference>
<evidence type="ECO:0000256" key="9">
    <source>
        <dbReference type="ARBA" id="ARBA00023242"/>
    </source>
</evidence>
<dbReference type="OrthoDB" id="5186at2759"/>
<name>A0A072PHU7_9EURO</name>
<reference evidence="13 14" key="1">
    <citation type="submission" date="2013-03" db="EMBL/GenBank/DDBJ databases">
        <title>The Genome Sequence of Exophiala aquamarina CBS 119918.</title>
        <authorList>
            <consortium name="The Broad Institute Genomics Platform"/>
            <person name="Cuomo C."/>
            <person name="de Hoog S."/>
            <person name="Gorbushina A."/>
            <person name="Walker B."/>
            <person name="Young S.K."/>
            <person name="Zeng Q."/>
            <person name="Gargeya S."/>
            <person name="Fitzgerald M."/>
            <person name="Haas B."/>
            <person name="Abouelleil A."/>
            <person name="Allen A.W."/>
            <person name="Alvarado L."/>
            <person name="Arachchi H.M."/>
            <person name="Berlin A.M."/>
            <person name="Chapman S.B."/>
            <person name="Gainer-Dewar J."/>
            <person name="Goldberg J."/>
            <person name="Griggs A."/>
            <person name="Gujja S."/>
            <person name="Hansen M."/>
            <person name="Howarth C."/>
            <person name="Imamovic A."/>
            <person name="Ireland A."/>
            <person name="Larimer J."/>
            <person name="McCowan C."/>
            <person name="Murphy C."/>
            <person name="Pearson M."/>
            <person name="Poon T.W."/>
            <person name="Priest M."/>
            <person name="Roberts A."/>
            <person name="Saif S."/>
            <person name="Shea T."/>
            <person name="Sisk P."/>
            <person name="Sykes S."/>
            <person name="Wortman J."/>
            <person name="Nusbaum C."/>
            <person name="Birren B."/>
        </authorList>
    </citation>
    <scope>NUCLEOTIDE SEQUENCE [LARGE SCALE GENOMIC DNA]</scope>
    <source>
        <strain evidence="13 14">CBS 119918</strain>
    </source>
</reference>
<evidence type="ECO:0000256" key="3">
    <source>
        <dbReference type="ARBA" id="ARBA00007188"/>
    </source>
</evidence>